<protein>
    <submittedName>
        <fullName evidence="1">DUF3822 family protein</fullName>
    </submittedName>
</protein>
<comment type="caution">
    <text evidence="1">The sequence shown here is derived from an EMBL/GenBank/DDBJ whole genome shotgun (WGS) entry which is preliminary data.</text>
</comment>
<proteinExistence type="predicted"/>
<name>A0A437MYN6_9SPHI</name>
<dbReference type="OrthoDB" id="765136at2"/>
<gene>
    <name evidence="1" type="ORF">EOD41_02215</name>
</gene>
<dbReference type="Proteomes" id="UP000282759">
    <property type="component" value="Unassembled WGS sequence"/>
</dbReference>
<dbReference type="EMBL" id="SACK01000001">
    <property type="protein sequence ID" value="RVU02774.1"/>
    <property type="molecule type" value="Genomic_DNA"/>
</dbReference>
<accession>A0A437MYN6</accession>
<sequence>MNEPVYYYTNDAIDLQQAGSYTLLLKLNTSTFAYAVAQSNSLIEWGGINPIAELTNPADIAELLSAEYRQVIVGLPSVAYTLIPEAIFSEANVNDFVRFLDVQPGEKVFIQQLDSENRVLYKVSADVINAIEKYGVENTVFGLKGWVKAIAGSNPSDDTIYAEISGSKVSFLYYNYGKLRFLSTFDFYTPDELSYYAAFVTEQLKMQPKKTRVCISGEISRNDDEFKRLADFFNEVETTNLNLLQLPDEVEPHHILSVAALTLCG</sequence>
<keyword evidence="2" id="KW-1185">Reference proteome</keyword>
<dbReference type="RefSeq" id="WP_127703140.1">
    <property type="nucleotide sequence ID" value="NZ_SACK01000001.1"/>
</dbReference>
<dbReference type="Gene3D" id="3.30.420.250">
    <property type="match status" value="1"/>
</dbReference>
<dbReference type="InterPro" id="IPR024213">
    <property type="entry name" value="DUF3822"/>
</dbReference>
<evidence type="ECO:0000313" key="1">
    <source>
        <dbReference type="EMBL" id="RVU02774.1"/>
    </source>
</evidence>
<dbReference type="Pfam" id="PF12864">
    <property type="entry name" value="DUF3822"/>
    <property type="match status" value="1"/>
</dbReference>
<reference evidence="1 2" key="1">
    <citation type="submission" date="2019-01" db="EMBL/GenBank/DDBJ databases">
        <authorList>
            <person name="Chen W.-M."/>
        </authorList>
    </citation>
    <scope>NUCLEOTIDE SEQUENCE [LARGE SCALE GENOMIC DNA]</scope>
    <source>
        <strain evidence="1 2">YBJ-36</strain>
    </source>
</reference>
<evidence type="ECO:0000313" key="2">
    <source>
        <dbReference type="Proteomes" id="UP000282759"/>
    </source>
</evidence>
<organism evidence="1 2">
    <name type="scientific">Mucilaginibacter limnophilus</name>
    <dbReference type="NCBI Taxonomy" id="1932778"/>
    <lineage>
        <taxon>Bacteria</taxon>
        <taxon>Pseudomonadati</taxon>
        <taxon>Bacteroidota</taxon>
        <taxon>Sphingobacteriia</taxon>
        <taxon>Sphingobacteriales</taxon>
        <taxon>Sphingobacteriaceae</taxon>
        <taxon>Mucilaginibacter</taxon>
    </lineage>
</organism>
<dbReference type="CDD" id="cd24013">
    <property type="entry name" value="ASKHA_ATPase_BT3980-like"/>
    <property type="match status" value="1"/>
</dbReference>
<dbReference type="AlphaFoldDB" id="A0A437MYN6"/>
<dbReference type="Gene3D" id="3.30.420.260">
    <property type="match status" value="1"/>
</dbReference>